<dbReference type="GO" id="GO:0005524">
    <property type="term" value="F:ATP binding"/>
    <property type="evidence" value="ECO:0007669"/>
    <property type="project" value="InterPro"/>
</dbReference>
<dbReference type="InterPro" id="IPR041628">
    <property type="entry name" value="ChlI/MoxR_AAA_lid"/>
</dbReference>
<comment type="caution">
    <text evidence="2">The sequence shown here is derived from an EMBL/GenBank/DDBJ whole genome shotgun (WGS) entry which is preliminary data.</text>
</comment>
<dbReference type="InterPro" id="IPR011703">
    <property type="entry name" value="ATPase_AAA-3"/>
</dbReference>
<dbReference type="Proteomes" id="UP000584867">
    <property type="component" value="Unassembled WGS sequence"/>
</dbReference>
<dbReference type="PANTHER" id="PTHR42759">
    <property type="entry name" value="MOXR FAMILY PROTEIN"/>
    <property type="match status" value="1"/>
</dbReference>
<accession>A0A7W8EB63</accession>
<dbReference type="AlphaFoldDB" id="A0A7W8EB63"/>
<dbReference type="RefSeq" id="WP_184259894.1">
    <property type="nucleotide sequence ID" value="NZ_JACHIO010000027.1"/>
</dbReference>
<feature type="domain" description="AAA+ ATPase" evidence="1">
    <location>
        <begin position="42"/>
        <end position="183"/>
    </location>
</feature>
<dbReference type="PANTHER" id="PTHR42759:SF1">
    <property type="entry name" value="MAGNESIUM-CHELATASE SUBUNIT CHLD"/>
    <property type="match status" value="1"/>
</dbReference>
<keyword evidence="2" id="KW-0378">Hydrolase</keyword>
<sequence length="322" mass="35453">MSGNGMGVAATTELFTRGQEQIGRVIAGQQEAVAQALLTMLCGGHALIEGVPGVAKTLAVKMLARFLALDFRRVQGTPDMMPADILGTNVFSPKTGDFGFHKGPVFTQFLLTDEINRMPPRTQAALLESMEERQVTADGERHQLDEYFTVFATQNPVEFEGTYPLPEAQLDRFLLKIKVEYPELADERTVLERHHAAHTGTGLSDIAIEPIPFELLAAARREIRSVQVEGAIFDYLLALVRRTREWPSLALGASPRASASLLLVAKAFAAREGRDFVIPDDVKEAAIPVLRHRLTLRPEAELEGFDTDRVVRDVLAATQVPK</sequence>
<dbReference type="Gene3D" id="1.10.8.80">
    <property type="entry name" value="Magnesium chelatase subunit I, C-Terminal domain"/>
    <property type="match status" value="1"/>
</dbReference>
<gene>
    <name evidence="2" type="ORF">HDF15_004755</name>
</gene>
<protein>
    <submittedName>
        <fullName evidence="2">MoxR-like ATPase</fullName>
        <ecNumber evidence="2">3.6.3.-</ecNumber>
    </submittedName>
</protein>
<organism evidence="2 3">
    <name type="scientific">Granulicella mallensis</name>
    <dbReference type="NCBI Taxonomy" id="940614"/>
    <lineage>
        <taxon>Bacteria</taxon>
        <taxon>Pseudomonadati</taxon>
        <taxon>Acidobacteriota</taxon>
        <taxon>Terriglobia</taxon>
        <taxon>Terriglobales</taxon>
        <taxon>Acidobacteriaceae</taxon>
        <taxon>Granulicella</taxon>
    </lineage>
</organism>
<evidence type="ECO:0000313" key="3">
    <source>
        <dbReference type="Proteomes" id="UP000584867"/>
    </source>
</evidence>
<dbReference type="EMBL" id="JACHIO010000027">
    <property type="protein sequence ID" value="MBB5066378.1"/>
    <property type="molecule type" value="Genomic_DNA"/>
</dbReference>
<dbReference type="InterPro" id="IPR050764">
    <property type="entry name" value="CbbQ/NirQ/NorQ/GpvN"/>
</dbReference>
<dbReference type="SUPFAM" id="SSF52540">
    <property type="entry name" value="P-loop containing nucleoside triphosphate hydrolases"/>
    <property type="match status" value="1"/>
</dbReference>
<dbReference type="Pfam" id="PF17863">
    <property type="entry name" value="AAA_lid_2"/>
    <property type="match status" value="1"/>
</dbReference>
<proteinExistence type="predicted"/>
<evidence type="ECO:0000313" key="2">
    <source>
        <dbReference type="EMBL" id="MBB5066378.1"/>
    </source>
</evidence>
<dbReference type="Gene3D" id="3.40.50.300">
    <property type="entry name" value="P-loop containing nucleotide triphosphate hydrolases"/>
    <property type="match status" value="1"/>
</dbReference>
<dbReference type="SMART" id="SM00382">
    <property type="entry name" value="AAA"/>
    <property type="match status" value="1"/>
</dbReference>
<reference evidence="2 3" key="1">
    <citation type="submission" date="2020-08" db="EMBL/GenBank/DDBJ databases">
        <title>Genomic Encyclopedia of Type Strains, Phase IV (KMG-V): Genome sequencing to study the core and pangenomes of soil and plant-associated prokaryotes.</title>
        <authorList>
            <person name="Whitman W."/>
        </authorList>
    </citation>
    <scope>NUCLEOTIDE SEQUENCE [LARGE SCALE GENOMIC DNA]</scope>
    <source>
        <strain evidence="2 3">X5P3</strain>
    </source>
</reference>
<evidence type="ECO:0000259" key="1">
    <source>
        <dbReference type="SMART" id="SM00382"/>
    </source>
</evidence>
<dbReference type="GO" id="GO:0016887">
    <property type="term" value="F:ATP hydrolysis activity"/>
    <property type="evidence" value="ECO:0007669"/>
    <property type="project" value="InterPro"/>
</dbReference>
<dbReference type="InterPro" id="IPR003593">
    <property type="entry name" value="AAA+_ATPase"/>
</dbReference>
<dbReference type="EC" id="3.6.3.-" evidence="2"/>
<dbReference type="PIRSF" id="PIRSF002849">
    <property type="entry name" value="AAA_ATPase_chaperone_MoxR_prd"/>
    <property type="match status" value="1"/>
</dbReference>
<dbReference type="InterPro" id="IPR027417">
    <property type="entry name" value="P-loop_NTPase"/>
</dbReference>
<dbReference type="Pfam" id="PF07726">
    <property type="entry name" value="AAA_3"/>
    <property type="match status" value="1"/>
</dbReference>
<name>A0A7W8EB63_9BACT</name>